<dbReference type="EMBL" id="JAHYBZ010000002">
    <property type="protein sequence ID" value="MBW6397880.1"/>
    <property type="molecule type" value="Genomic_DNA"/>
</dbReference>
<accession>A0ABS7A981</accession>
<dbReference type="Pfam" id="PF03401">
    <property type="entry name" value="TctC"/>
    <property type="match status" value="1"/>
</dbReference>
<dbReference type="PANTHER" id="PTHR42928:SF5">
    <property type="entry name" value="BLR1237 PROTEIN"/>
    <property type="match status" value="1"/>
</dbReference>
<dbReference type="Proteomes" id="UP001196565">
    <property type="component" value="Unassembled WGS sequence"/>
</dbReference>
<proteinExistence type="inferred from homology"/>
<sequence length="291" mass="30110">MRIVVAFGAGGAADLLGRLVAERLSTALRQSVVVENRAGAGGNIGTTAVLQAEPDGHTILLHSQGFAANRFLFDRLPFDPDKDLAPVAMIAEMPNLMVVSPSMPVSDVAGFIAMAKARGQPVTYGSIGVGTSMHIAGALFAKATGLDMTHVPYRETAAVNSDVMAGRVDVVFQTYSAALGMVQGGRMKPLAVTGGERAPGTPDVPTLREAGVDLATVAWWGLLVPSAVPAVRREKLQAEVIAAVQDPVVSRRIGEAGGVPRPLDGAAFGSFIASETQRLGTVVGNTGMRAD</sequence>
<reference evidence="2 3" key="1">
    <citation type="submission" date="2021-07" db="EMBL/GenBank/DDBJ databases">
        <authorList>
            <person name="So Y."/>
        </authorList>
    </citation>
    <scope>NUCLEOTIDE SEQUENCE [LARGE SCALE GENOMIC DNA]</scope>
    <source>
        <strain evidence="2 3">HJA6</strain>
    </source>
</reference>
<dbReference type="InterPro" id="IPR005064">
    <property type="entry name" value="BUG"/>
</dbReference>
<name>A0ABS7A981_9PROT</name>
<keyword evidence="3" id="KW-1185">Reference proteome</keyword>
<dbReference type="SUPFAM" id="SSF53850">
    <property type="entry name" value="Periplasmic binding protein-like II"/>
    <property type="match status" value="1"/>
</dbReference>
<dbReference type="InterPro" id="IPR042100">
    <property type="entry name" value="Bug_dom1"/>
</dbReference>
<comment type="similarity">
    <text evidence="1">Belongs to the UPF0065 (bug) family.</text>
</comment>
<protein>
    <submittedName>
        <fullName evidence="2">Tripartite tricarboxylate transporter substrate binding protein</fullName>
    </submittedName>
</protein>
<evidence type="ECO:0000313" key="2">
    <source>
        <dbReference type="EMBL" id="MBW6397880.1"/>
    </source>
</evidence>
<gene>
    <name evidence="2" type="ORF">KPL78_08495</name>
</gene>
<comment type="caution">
    <text evidence="2">The sequence shown here is derived from an EMBL/GenBank/DDBJ whole genome shotgun (WGS) entry which is preliminary data.</text>
</comment>
<dbReference type="Gene3D" id="3.40.190.10">
    <property type="entry name" value="Periplasmic binding protein-like II"/>
    <property type="match status" value="1"/>
</dbReference>
<evidence type="ECO:0000313" key="3">
    <source>
        <dbReference type="Proteomes" id="UP001196565"/>
    </source>
</evidence>
<evidence type="ECO:0000256" key="1">
    <source>
        <dbReference type="ARBA" id="ARBA00006987"/>
    </source>
</evidence>
<dbReference type="Gene3D" id="3.40.190.150">
    <property type="entry name" value="Bordetella uptake gene, domain 1"/>
    <property type="match status" value="1"/>
</dbReference>
<organism evidence="2 3">
    <name type="scientific">Roseomonas alba</name>
    <dbReference type="NCBI Taxonomy" id="2846776"/>
    <lineage>
        <taxon>Bacteria</taxon>
        <taxon>Pseudomonadati</taxon>
        <taxon>Pseudomonadota</taxon>
        <taxon>Alphaproteobacteria</taxon>
        <taxon>Acetobacterales</taxon>
        <taxon>Roseomonadaceae</taxon>
        <taxon>Roseomonas</taxon>
    </lineage>
</organism>
<dbReference type="RefSeq" id="WP_219762456.1">
    <property type="nucleotide sequence ID" value="NZ_JAHYBZ010000002.1"/>
</dbReference>
<dbReference type="PIRSF" id="PIRSF017082">
    <property type="entry name" value="YflP"/>
    <property type="match status" value="1"/>
</dbReference>
<dbReference type="PANTHER" id="PTHR42928">
    <property type="entry name" value="TRICARBOXYLATE-BINDING PROTEIN"/>
    <property type="match status" value="1"/>
</dbReference>